<feature type="region of interest" description="Disordered" evidence="8">
    <location>
        <begin position="666"/>
        <end position="714"/>
    </location>
</feature>
<feature type="region of interest" description="Disordered" evidence="8">
    <location>
        <begin position="1"/>
        <end position="110"/>
    </location>
</feature>
<evidence type="ECO:0000259" key="11">
    <source>
        <dbReference type="PROSITE" id="PS51293"/>
    </source>
</evidence>
<proteinExistence type="inferred from homology"/>
<evidence type="ECO:0000259" key="9">
    <source>
        <dbReference type="PROSITE" id="PS50090"/>
    </source>
</evidence>
<dbReference type="Pfam" id="PF04433">
    <property type="entry name" value="SWIRM"/>
    <property type="match status" value="1"/>
</dbReference>
<feature type="compositionally biased region" description="Low complexity" evidence="8">
    <location>
        <begin position="836"/>
        <end position="886"/>
    </location>
</feature>
<feature type="compositionally biased region" description="Basic and acidic residues" evidence="8">
    <location>
        <begin position="986"/>
        <end position="997"/>
    </location>
</feature>
<name>A0A1W0X8C4_HYPEX</name>
<feature type="region of interest" description="Disordered" evidence="8">
    <location>
        <begin position="736"/>
        <end position="822"/>
    </location>
</feature>
<feature type="coiled-coil region" evidence="7">
    <location>
        <begin position="567"/>
        <end position="611"/>
    </location>
</feature>
<dbReference type="GO" id="GO:0042393">
    <property type="term" value="F:histone binding"/>
    <property type="evidence" value="ECO:0007669"/>
    <property type="project" value="TreeGrafter"/>
</dbReference>
<feature type="compositionally biased region" description="Low complexity" evidence="8">
    <location>
        <begin position="917"/>
        <end position="943"/>
    </location>
</feature>
<keyword evidence="13" id="KW-1185">Reference proteome</keyword>
<dbReference type="GO" id="GO:0045893">
    <property type="term" value="P:positive regulation of DNA-templated transcription"/>
    <property type="evidence" value="ECO:0007669"/>
    <property type="project" value="TreeGrafter"/>
</dbReference>
<dbReference type="Pfam" id="PF00249">
    <property type="entry name" value="Myb_DNA-binding"/>
    <property type="match status" value="1"/>
</dbReference>
<feature type="compositionally biased region" description="Low complexity" evidence="8">
    <location>
        <begin position="788"/>
        <end position="822"/>
    </location>
</feature>
<dbReference type="GO" id="GO:0003677">
    <property type="term" value="F:DNA binding"/>
    <property type="evidence" value="ECO:0007669"/>
    <property type="project" value="UniProtKB-KW"/>
</dbReference>
<evidence type="ECO:0000256" key="6">
    <source>
        <dbReference type="ARBA" id="ARBA00049655"/>
    </source>
</evidence>
<comment type="caution">
    <text evidence="12">The sequence shown here is derived from an EMBL/GenBank/DDBJ whole genome shotgun (WGS) entry which is preliminary data.</text>
</comment>
<evidence type="ECO:0000313" key="13">
    <source>
        <dbReference type="Proteomes" id="UP000192578"/>
    </source>
</evidence>
<dbReference type="PROSITE" id="PS51293">
    <property type="entry name" value="SANT"/>
    <property type="match status" value="1"/>
</dbReference>
<feature type="domain" description="SWIRM" evidence="10">
    <location>
        <begin position="148"/>
        <end position="245"/>
    </location>
</feature>
<comment type="similarity">
    <text evidence="6">Belongs to the SMARCC family.</text>
</comment>
<feature type="compositionally biased region" description="Low complexity" evidence="8">
    <location>
        <begin position="666"/>
        <end position="685"/>
    </location>
</feature>
<keyword evidence="2" id="KW-0805">Transcription regulation</keyword>
<dbReference type="Gene3D" id="1.10.10.60">
    <property type="entry name" value="Homeodomain-like"/>
    <property type="match status" value="1"/>
</dbReference>
<feature type="compositionally biased region" description="Basic and acidic residues" evidence="8">
    <location>
        <begin position="75"/>
        <end position="97"/>
    </location>
</feature>
<dbReference type="OrthoDB" id="118550at2759"/>
<dbReference type="SUPFAM" id="SSF46689">
    <property type="entry name" value="Homeodomain-like"/>
    <property type="match status" value="2"/>
</dbReference>
<evidence type="ECO:0000256" key="7">
    <source>
        <dbReference type="SAM" id="Coils"/>
    </source>
</evidence>
<dbReference type="InterPro" id="IPR007526">
    <property type="entry name" value="SWIRM"/>
</dbReference>
<dbReference type="Proteomes" id="UP000192578">
    <property type="component" value="Unassembled WGS sequence"/>
</dbReference>
<feature type="compositionally biased region" description="Low complexity" evidence="8">
    <location>
        <begin position="960"/>
        <end position="975"/>
    </location>
</feature>
<gene>
    <name evidence="12" type="ORF">BV898_02512</name>
</gene>
<keyword evidence="3" id="KW-0238">DNA-binding</keyword>
<dbReference type="AlphaFoldDB" id="A0A1W0X8C4"/>
<sequence length="997" mass="109509">MDSSGSRGNKSASRSGAGNRKRGRPSSPQRAANNKRSPLPPPPTSTSTTARASATKTASSSGRRKEEQQSDADDESTRGTEEIHEEKETKPGTREEVPVGQPKTTVKPKDSDFQLLKGTTFTDLDEEGITNGEQRSQPMEVSPQNYNIIIPSYSAWFSYDAINAVEKRAVPEYFSGQNPSKTPEAYQTVRNFMIDSYRLNPTEYLTATSARRNLTGDVCGIVRIHAFLEQWGLINYQIDADLRPMGFGPSNTAHFNTLLDTPVGLQPLQPLKHQNLPVEDYLCKVPASGGAVKAEEDGNAPGQENGGGISSFGLKSDAYSKRPNTRGKVGREWTEQETLLLLEGLEMYKDDWNKVSEHVGSRSQDECVLHFLKLPIEDPYLEDSKDIGPLANYPIPFSKAGNPVMTTIAFLASTVDPRIASVAAQAALDKYCKLKEEVPPWLADTHRKAVGEAYDSAKRGECEMPDEKYGLSTMNVAGLAEGGSDGGEKAVGADGEVAMGDIGSETANGDQEGSEASKDWERLKKMTDKEITKKDLQVAASVALASAAVKAKNLAAVEERKIKSMVALLVETQMKKLETKLKHFEELENIIEAEREKLDLAKAQLIQERQNFHAEQVKAAEARARQQAHLQFTQQHGPIPVAAAVPPTPAQAPFHSPVLQQAAITPQMMQQQQQQIQPQSAPSTSHSEPGIIGGPSLSPQPQMMAHSQHQQYASAAMPSIDLQRQSVLQPGREASPLLHQQQPQHAQYASPIQQQQQQQPVRSPVLQQVRPVGGGLMQPSVGPVAGGQMMSQSQQPTSFQPSPSAAQYAPQQMQGQQQYPGAAPQVTYQQILPQANQQQGMPQQHQYPQPHQNQNLSGQSGQHQYAQYPPQQQQQYQAPSSQGPYPVALQQPLQHQRPMHPPQPLNQMGSYGGPPVMNQQMRPPNMAPQQQQQQHLPQQPQNPYLMQQSQGYPAQQVASQGPQYHSQQQQLPPHHYNQQGNPMDGMQHRSESRGSEE</sequence>
<evidence type="ECO:0000256" key="8">
    <source>
        <dbReference type="SAM" id="MobiDB-lite"/>
    </source>
</evidence>
<dbReference type="InterPro" id="IPR001005">
    <property type="entry name" value="SANT/Myb"/>
</dbReference>
<feature type="compositionally biased region" description="Low complexity" evidence="8">
    <location>
        <begin position="45"/>
        <end position="61"/>
    </location>
</feature>
<dbReference type="InterPro" id="IPR032448">
    <property type="entry name" value="SWIRM-assoc"/>
</dbReference>
<evidence type="ECO:0000259" key="10">
    <source>
        <dbReference type="PROSITE" id="PS50934"/>
    </source>
</evidence>
<evidence type="ECO:0000256" key="1">
    <source>
        <dbReference type="ARBA" id="ARBA00004123"/>
    </source>
</evidence>
<dbReference type="Gene3D" id="1.10.10.10">
    <property type="entry name" value="Winged helix-like DNA-binding domain superfamily/Winged helix DNA-binding domain"/>
    <property type="match status" value="1"/>
</dbReference>
<feature type="region of interest" description="Disordered" evidence="8">
    <location>
        <begin position="292"/>
        <end position="330"/>
    </location>
</feature>
<feature type="compositionally biased region" description="Polar residues" evidence="8">
    <location>
        <begin position="1"/>
        <end position="16"/>
    </location>
</feature>
<feature type="compositionally biased region" description="Polar residues" evidence="8">
    <location>
        <begin position="944"/>
        <end position="959"/>
    </location>
</feature>
<comment type="subcellular location">
    <subcellularLocation>
        <location evidence="1">Nucleus</location>
    </subcellularLocation>
</comment>
<dbReference type="EMBL" id="MTYJ01000010">
    <property type="protein sequence ID" value="OQV23785.1"/>
    <property type="molecule type" value="Genomic_DNA"/>
</dbReference>
<dbReference type="InterPro" id="IPR009057">
    <property type="entry name" value="Homeodomain-like_sf"/>
</dbReference>
<dbReference type="InterPro" id="IPR036388">
    <property type="entry name" value="WH-like_DNA-bd_sf"/>
</dbReference>
<feature type="domain" description="SANT" evidence="11">
    <location>
        <begin position="328"/>
        <end position="379"/>
    </location>
</feature>
<protein>
    <submittedName>
        <fullName evidence="12">SWI/SNF complex subunit SMARCC1</fullName>
    </submittedName>
</protein>
<evidence type="ECO:0000256" key="5">
    <source>
        <dbReference type="ARBA" id="ARBA00023242"/>
    </source>
</evidence>
<dbReference type="PANTHER" id="PTHR12802:SF41">
    <property type="entry name" value="BRAHMA ASSOCIATED PROTEIN 155 KDA"/>
    <property type="match status" value="1"/>
</dbReference>
<dbReference type="PROSITE" id="PS50090">
    <property type="entry name" value="MYB_LIKE"/>
    <property type="match status" value="1"/>
</dbReference>
<organism evidence="12 13">
    <name type="scientific">Hypsibius exemplaris</name>
    <name type="common">Freshwater tardigrade</name>
    <dbReference type="NCBI Taxonomy" id="2072580"/>
    <lineage>
        <taxon>Eukaryota</taxon>
        <taxon>Metazoa</taxon>
        <taxon>Ecdysozoa</taxon>
        <taxon>Tardigrada</taxon>
        <taxon>Eutardigrada</taxon>
        <taxon>Parachela</taxon>
        <taxon>Hypsibioidea</taxon>
        <taxon>Hypsibiidae</taxon>
        <taxon>Hypsibius</taxon>
    </lineage>
</organism>
<evidence type="ECO:0000256" key="3">
    <source>
        <dbReference type="ARBA" id="ARBA00023125"/>
    </source>
</evidence>
<keyword evidence="7" id="KW-0175">Coiled coil</keyword>
<reference evidence="13" key="1">
    <citation type="submission" date="2017-01" db="EMBL/GenBank/DDBJ databases">
        <title>Comparative genomics of anhydrobiosis in the tardigrade Hypsibius dujardini.</title>
        <authorList>
            <person name="Yoshida Y."/>
            <person name="Koutsovoulos G."/>
            <person name="Laetsch D."/>
            <person name="Stevens L."/>
            <person name="Kumar S."/>
            <person name="Horikawa D."/>
            <person name="Ishino K."/>
            <person name="Komine S."/>
            <person name="Tomita M."/>
            <person name="Blaxter M."/>
            <person name="Arakawa K."/>
        </authorList>
    </citation>
    <scope>NUCLEOTIDE SEQUENCE [LARGE SCALE GENOMIC DNA]</scope>
    <source>
        <strain evidence="13">Z151</strain>
    </source>
</reference>
<dbReference type="InterPro" id="IPR032451">
    <property type="entry name" value="SMARCC_C"/>
</dbReference>
<accession>A0A1W0X8C4</accession>
<evidence type="ECO:0000313" key="12">
    <source>
        <dbReference type="EMBL" id="OQV23785.1"/>
    </source>
</evidence>
<feature type="region of interest" description="Disordered" evidence="8">
    <location>
        <begin position="836"/>
        <end position="997"/>
    </location>
</feature>
<feature type="compositionally biased region" description="Low complexity" evidence="8">
    <location>
        <begin position="705"/>
        <end position="714"/>
    </location>
</feature>
<dbReference type="FunFam" id="1.10.10.60:FF:000014">
    <property type="entry name" value="SWI/SNF complex subunit SMARCC2 isoform C"/>
    <property type="match status" value="1"/>
</dbReference>
<dbReference type="PANTHER" id="PTHR12802">
    <property type="entry name" value="SWI/SNF COMPLEX-RELATED"/>
    <property type="match status" value="1"/>
</dbReference>
<feature type="domain" description="Myb-like" evidence="9">
    <location>
        <begin position="333"/>
        <end position="375"/>
    </location>
</feature>
<dbReference type="Pfam" id="PF16498">
    <property type="entry name" value="SWIRM-assoc_3"/>
    <property type="match status" value="1"/>
</dbReference>
<evidence type="ECO:0000256" key="4">
    <source>
        <dbReference type="ARBA" id="ARBA00023163"/>
    </source>
</evidence>
<dbReference type="GO" id="GO:0016514">
    <property type="term" value="C:SWI/SNF complex"/>
    <property type="evidence" value="ECO:0007669"/>
    <property type="project" value="TreeGrafter"/>
</dbReference>
<feature type="compositionally biased region" description="Low complexity" evidence="8">
    <location>
        <begin position="736"/>
        <end position="771"/>
    </location>
</feature>
<dbReference type="FunFam" id="1.10.10.10:FF:000020">
    <property type="entry name" value="SWI/SNF complex subunit SMARCC2 isoform c"/>
    <property type="match status" value="1"/>
</dbReference>
<dbReference type="InterPro" id="IPR017884">
    <property type="entry name" value="SANT_dom"/>
</dbReference>
<evidence type="ECO:0000256" key="2">
    <source>
        <dbReference type="ARBA" id="ARBA00023015"/>
    </source>
</evidence>
<dbReference type="Pfam" id="PF16495">
    <property type="entry name" value="SWIRM-assoc_1"/>
    <property type="match status" value="1"/>
</dbReference>
<dbReference type="SMART" id="SM00717">
    <property type="entry name" value="SANT"/>
    <property type="match status" value="1"/>
</dbReference>
<dbReference type="PROSITE" id="PS50934">
    <property type="entry name" value="SWIRM"/>
    <property type="match status" value="1"/>
</dbReference>
<keyword evidence="4" id="KW-0804">Transcription</keyword>
<keyword evidence="5" id="KW-0539">Nucleus</keyword>